<evidence type="ECO:0000256" key="1">
    <source>
        <dbReference type="SAM" id="MobiDB-lite"/>
    </source>
</evidence>
<dbReference type="PANTHER" id="PTHR43881">
    <property type="entry name" value="GAMMA-GLUTAMYLTRANSPEPTIDASE (AFU_ORTHOLOGUE AFUA_4G13580)"/>
    <property type="match status" value="1"/>
</dbReference>
<reference evidence="2 3" key="1">
    <citation type="submission" date="2019-03" db="EMBL/GenBank/DDBJ databases">
        <title>Lake Tanganyika Metagenome-Assembled Genomes (MAGs).</title>
        <authorList>
            <person name="Tran P."/>
        </authorList>
    </citation>
    <scope>NUCLEOTIDE SEQUENCE [LARGE SCALE GENOMIC DNA]</scope>
    <source>
        <strain evidence="2">K_DeepCast_65m_m2_236</strain>
    </source>
</reference>
<dbReference type="Pfam" id="PF01019">
    <property type="entry name" value="G_glu_transpept"/>
    <property type="match status" value="1"/>
</dbReference>
<protein>
    <submittedName>
        <fullName evidence="2">Gamma-glutamyltransferase</fullName>
    </submittedName>
</protein>
<organism evidence="2 3">
    <name type="scientific">Candidatus Tanganyikabacteria bacterium</name>
    <dbReference type="NCBI Taxonomy" id="2961651"/>
    <lineage>
        <taxon>Bacteria</taxon>
        <taxon>Bacillati</taxon>
        <taxon>Candidatus Sericytochromatia</taxon>
        <taxon>Candidatus Tanganyikabacteria</taxon>
    </lineage>
</organism>
<dbReference type="InterPro" id="IPR029055">
    <property type="entry name" value="Ntn_hydrolases_N"/>
</dbReference>
<dbReference type="AlphaFoldDB" id="A0A938BMY5"/>
<accession>A0A938BMY5</accession>
<gene>
    <name evidence="2" type="ORF">FJZ00_06450</name>
</gene>
<feature type="region of interest" description="Disordered" evidence="1">
    <location>
        <begin position="47"/>
        <end position="77"/>
    </location>
</feature>
<dbReference type="InterPro" id="IPR052896">
    <property type="entry name" value="GGT-like_enzyme"/>
</dbReference>
<comment type="caution">
    <text evidence="2">The sequence shown here is derived from an EMBL/GenBank/DDBJ whole genome shotgun (WGS) entry which is preliminary data.</text>
</comment>
<name>A0A938BMY5_9BACT</name>
<dbReference type="Proteomes" id="UP000703893">
    <property type="component" value="Unassembled WGS sequence"/>
</dbReference>
<dbReference type="SUPFAM" id="SSF56235">
    <property type="entry name" value="N-terminal nucleophile aminohydrolases (Ntn hydrolases)"/>
    <property type="match status" value="1"/>
</dbReference>
<dbReference type="PANTHER" id="PTHR43881:SF1">
    <property type="entry name" value="GAMMA-GLUTAMYLTRANSPEPTIDASE (AFU_ORTHOLOGUE AFUA_4G13580)"/>
    <property type="match status" value="1"/>
</dbReference>
<dbReference type="EMBL" id="VGJX01000323">
    <property type="protein sequence ID" value="MBM3274773.1"/>
    <property type="molecule type" value="Genomic_DNA"/>
</dbReference>
<sequence>MSQRMLPQSGERRRWVVATGLVAVGALTYVAYVASGAMSLERQAVGAPQQPAVGRDGQPVYRTDDAPSNADEIEKAPEGKWGEGKVRVLGTQGAKLGSDAPEYPLIDYAGAYQPGNYEAYRPRVMGTRGVVASGHYLATQIGYEMFRANGNAFDAGVAAAMAAKALKMDYAGWVGVGPLILYSSKENKVVTRVGTGTLPALGTFEYFKKTGKNSVNTALVPADIDVWLSALETYGTLSFEKVALPTAEMVERGYPLYKMQQYMILANLDSIRKFPYNAQFFLQSEPHGFRIGRLMKNADLGKTIRYMIDAEKKALAAGKNRKEAIRSARDAFYTGEPARAIDKTFRELDGLMRYEDLANYKGKWMPPLRTNYRGYDVYSPSGWSQGPRMILVLNVLENF</sequence>
<feature type="non-terminal residue" evidence="2">
    <location>
        <position position="399"/>
    </location>
</feature>
<evidence type="ECO:0000313" key="2">
    <source>
        <dbReference type="EMBL" id="MBM3274773.1"/>
    </source>
</evidence>
<proteinExistence type="predicted"/>
<evidence type="ECO:0000313" key="3">
    <source>
        <dbReference type="Proteomes" id="UP000703893"/>
    </source>
</evidence>
<dbReference type="PRINTS" id="PR01210">
    <property type="entry name" value="GGTRANSPTASE"/>
</dbReference>